<comment type="similarity">
    <text evidence="1">Belongs to the HipA Ser/Thr kinase family.</text>
</comment>
<proteinExistence type="inferred from homology"/>
<accession>A0ABX6IG85</accession>
<evidence type="ECO:0000256" key="2">
    <source>
        <dbReference type="ARBA" id="ARBA00022679"/>
    </source>
</evidence>
<feature type="domain" description="HipA N-terminal subdomain 1" evidence="5">
    <location>
        <begin position="4"/>
        <end position="115"/>
    </location>
</feature>
<dbReference type="PANTHER" id="PTHR37419:SF1">
    <property type="entry name" value="SERINE_THREONINE-PROTEIN KINASE TOXIN HIPA"/>
    <property type="match status" value="1"/>
</dbReference>
<evidence type="ECO:0000259" key="4">
    <source>
        <dbReference type="Pfam" id="PF07804"/>
    </source>
</evidence>
<dbReference type="PANTHER" id="PTHR37419">
    <property type="entry name" value="SERINE/THREONINE-PROTEIN KINASE TOXIN HIPA"/>
    <property type="match status" value="1"/>
</dbReference>
<dbReference type="RefSeq" id="WP_213248365.1">
    <property type="nucleotide sequence ID" value="NZ_CP045806.1"/>
</dbReference>
<name>A0ABX6IG85_9ACTN</name>
<organism evidence="6 7">
    <name type="scientific">Gordonia pseudamarae</name>
    <dbReference type="NCBI Taxonomy" id="2831662"/>
    <lineage>
        <taxon>Bacteria</taxon>
        <taxon>Bacillati</taxon>
        <taxon>Actinomycetota</taxon>
        <taxon>Actinomycetes</taxon>
        <taxon>Mycobacteriales</taxon>
        <taxon>Gordoniaceae</taxon>
        <taxon>Gordonia</taxon>
    </lineage>
</organism>
<evidence type="ECO:0000313" key="7">
    <source>
        <dbReference type="Proteomes" id="UP001059836"/>
    </source>
</evidence>
<evidence type="ECO:0000256" key="1">
    <source>
        <dbReference type="ARBA" id="ARBA00010164"/>
    </source>
</evidence>
<keyword evidence="2" id="KW-0808">Transferase</keyword>
<dbReference type="InterPro" id="IPR052028">
    <property type="entry name" value="HipA_Ser/Thr_kinase"/>
</dbReference>
<dbReference type="NCBIfam" id="TIGR03071">
    <property type="entry name" value="couple_hipA"/>
    <property type="match status" value="1"/>
</dbReference>
<gene>
    <name evidence="6" type="ORF">GII31_07870</name>
</gene>
<keyword evidence="3" id="KW-0418">Kinase</keyword>
<protein>
    <recommendedName>
        <fullName evidence="8">HipA N-terminal subdomain 1 domain-containing protein</fullName>
    </recommendedName>
</protein>
<dbReference type="Pfam" id="PF13657">
    <property type="entry name" value="Couple_hipA"/>
    <property type="match status" value="1"/>
</dbReference>
<evidence type="ECO:0000259" key="5">
    <source>
        <dbReference type="Pfam" id="PF13657"/>
    </source>
</evidence>
<dbReference type="EMBL" id="CP045809">
    <property type="protein sequence ID" value="QHN34824.1"/>
    <property type="molecule type" value="Genomic_DNA"/>
</dbReference>
<keyword evidence="7" id="KW-1185">Reference proteome</keyword>
<evidence type="ECO:0000313" key="6">
    <source>
        <dbReference type="EMBL" id="QHN34824.1"/>
    </source>
</evidence>
<dbReference type="Pfam" id="PF07804">
    <property type="entry name" value="HipA_C"/>
    <property type="match status" value="1"/>
</dbReference>
<sequence>MKALDIWLNGRHTASIAPRARGNKISIEYTNEGCGGYREGAPILSCSLPAVVASQPPAVSRAYLEGLLPEGNALAAAAARLRGVRLDLAGAPATPADVMALLTEYGRECTGAVVVLPTDEGPPGSGHPSVPLRDRDIAELLGGLGDSPLGTDPIHGIRMSLGGAQDKLLLTNVDDRWCRPVDGYPSTHILKPTTVWPHSSENEALVLALSRACGLSGNATWVQRRTGPWSRSSTRSGHVCGDWIRATGWAVRTRRTAAAPPERLIRSRRTSVAERAEQAQFIGRGWALRSVRIFVNRVISSVC</sequence>
<feature type="domain" description="HipA-like C-terminal" evidence="4">
    <location>
        <begin position="159"/>
        <end position="222"/>
    </location>
</feature>
<reference evidence="6" key="1">
    <citation type="journal article" date="2021" name="Nat. Microbiol.">
        <title>Cocultivation of an ultrasmall environmental parasitic bacterium with lytic ability against bacteria associated with wastewater foams.</title>
        <authorList>
            <person name="Batinovic S."/>
            <person name="Rose J.J.A."/>
            <person name="Ratcliffe J."/>
            <person name="Seviour R.J."/>
            <person name="Petrovski S."/>
        </authorList>
    </citation>
    <scope>NUCLEOTIDE SEQUENCE</scope>
    <source>
        <strain evidence="6">CON9</strain>
    </source>
</reference>
<evidence type="ECO:0000256" key="3">
    <source>
        <dbReference type="ARBA" id="ARBA00022777"/>
    </source>
</evidence>
<evidence type="ECO:0008006" key="8">
    <source>
        <dbReference type="Google" id="ProtNLM"/>
    </source>
</evidence>
<dbReference type="InterPro" id="IPR012893">
    <property type="entry name" value="HipA-like_C"/>
</dbReference>
<dbReference type="InterPro" id="IPR017508">
    <property type="entry name" value="HipA_N1"/>
</dbReference>
<dbReference type="Proteomes" id="UP001059836">
    <property type="component" value="Chromosome"/>
</dbReference>